<feature type="transmembrane region" description="Helical" evidence="5">
    <location>
        <begin position="40"/>
        <end position="60"/>
    </location>
</feature>
<evidence type="ECO:0000256" key="2">
    <source>
        <dbReference type="ARBA" id="ARBA00022692"/>
    </source>
</evidence>
<organism evidence="7 8">
    <name type="scientific">Dimorphilus gyrociliatus</name>
    <dbReference type="NCBI Taxonomy" id="2664684"/>
    <lineage>
        <taxon>Eukaryota</taxon>
        <taxon>Metazoa</taxon>
        <taxon>Spiralia</taxon>
        <taxon>Lophotrochozoa</taxon>
        <taxon>Annelida</taxon>
        <taxon>Polychaeta</taxon>
        <taxon>Polychaeta incertae sedis</taxon>
        <taxon>Dinophilidae</taxon>
        <taxon>Dimorphilus</taxon>
    </lineage>
</organism>
<dbReference type="SMART" id="SM00729">
    <property type="entry name" value="Elp3"/>
    <property type="match status" value="1"/>
</dbReference>
<dbReference type="Pfam" id="PF04055">
    <property type="entry name" value="Radical_SAM"/>
    <property type="match status" value="1"/>
</dbReference>
<dbReference type="InterPro" id="IPR006638">
    <property type="entry name" value="Elp3/MiaA/NifB-like_rSAM"/>
</dbReference>
<name>A0A7I8V4I3_9ANNE</name>
<dbReference type="SUPFAM" id="SSF102114">
    <property type="entry name" value="Radical SAM enzymes"/>
    <property type="match status" value="1"/>
</dbReference>
<dbReference type="GO" id="GO:0003824">
    <property type="term" value="F:catalytic activity"/>
    <property type="evidence" value="ECO:0007669"/>
    <property type="project" value="InterPro"/>
</dbReference>
<sequence>MTLIFWVSAEIHRAKKFNSRHTRRFQREPITILGHDINTWFYSLIAAALVGLSGIFPLLVIPLEIGKNLKKGASADRLQLLLSFAVGSLLGDVFFHLLPEAWAHIPHDESGKIAIRKVGFWVLCGLLGFWLIEKIFPDDDEEKEDNSLKRDVNCDKNDKASFADDDLKTKANLKKRKINDRKNLNDKSEIRNENISKIFVCFSNVFNFTSKGKRVQKRPVCKTSAAEDNTHIKTTGWLNLIANVIDNFTHGLAVAGSFCVSNKVGFITTFAILLHEIPHEVGDFAILLRSGFDRWRAAKAQMLTATGGMIGAIVALCSESAEKAGNKTAWVLPFTSGGFLYIALLSILPDLLKETNIRKNENENRLLNCYKNEIKSILENVRIKAVRSVFFGGGTPSLAEPKTIKGIITEIVQNVEILKDHEFTLEINPTNVESNKLNEFKNSGINRLSIGVQSLNAEDLFILNRNHSRKDALRISVDLMFGLPNQNIKEWENQLKLILEMGVNHISLYQLTLERGTALFKLWENDKLNIPKTDEIIDMYEISVETCKSYGLSRYEVSNFSLKEYESIHNKSYWQGLQYAGIGPGAHSRLMKDCVRHSHIQTLEPEPWMREVEKYGHGTRKIVKMKLVDVLIELLVLGLRTEIGLNSQVWDLFSSIKLTEMFDNEDIKLLVDNNFLILDEM</sequence>
<dbReference type="GO" id="GO:0005385">
    <property type="term" value="F:zinc ion transmembrane transporter activity"/>
    <property type="evidence" value="ECO:0007669"/>
    <property type="project" value="TreeGrafter"/>
</dbReference>
<dbReference type="GO" id="GO:0016020">
    <property type="term" value="C:membrane"/>
    <property type="evidence" value="ECO:0007669"/>
    <property type="project" value="UniProtKB-SubCell"/>
</dbReference>
<dbReference type="PROSITE" id="PS51918">
    <property type="entry name" value="RADICAL_SAM"/>
    <property type="match status" value="1"/>
</dbReference>
<protein>
    <submittedName>
        <fullName evidence="7">DgyrCDS395</fullName>
    </submittedName>
</protein>
<feature type="transmembrane region" description="Helical" evidence="5">
    <location>
        <begin position="118"/>
        <end position="136"/>
    </location>
</feature>
<comment type="subcellular location">
    <subcellularLocation>
        <location evidence="1">Membrane</location>
        <topology evidence="1">Multi-pass membrane protein</topology>
    </subcellularLocation>
</comment>
<dbReference type="EMBL" id="CAJFCJ010000001">
    <property type="protein sequence ID" value="CAD5111043.1"/>
    <property type="molecule type" value="Genomic_DNA"/>
</dbReference>
<feature type="transmembrane region" description="Helical" evidence="5">
    <location>
        <begin position="297"/>
        <end position="316"/>
    </location>
</feature>
<dbReference type="InterPro" id="IPR058240">
    <property type="entry name" value="rSAM_sf"/>
</dbReference>
<proteinExistence type="predicted"/>
<gene>
    <name evidence="7" type="ORF">DGYR_LOCUS389</name>
</gene>
<dbReference type="Proteomes" id="UP000549394">
    <property type="component" value="Unassembled WGS sequence"/>
</dbReference>
<comment type="caution">
    <text evidence="7">The sequence shown here is derived from an EMBL/GenBank/DDBJ whole genome shotgun (WGS) entry which is preliminary data.</text>
</comment>
<evidence type="ECO:0000256" key="3">
    <source>
        <dbReference type="ARBA" id="ARBA00022989"/>
    </source>
</evidence>
<dbReference type="PANTHER" id="PTHR16950">
    <property type="entry name" value="ZINC TRANSPORTER SLC39A7 HISTIDINE-RICH MEMBRANE PROTEIN KE4"/>
    <property type="match status" value="1"/>
</dbReference>
<evidence type="ECO:0000313" key="7">
    <source>
        <dbReference type="EMBL" id="CAD5111043.1"/>
    </source>
</evidence>
<feature type="domain" description="Radical SAM core" evidence="6">
    <location>
        <begin position="324"/>
        <end position="553"/>
    </location>
</feature>
<dbReference type="InterPro" id="IPR007197">
    <property type="entry name" value="rSAM"/>
</dbReference>
<evidence type="ECO:0000259" key="6">
    <source>
        <dbReference type="PROSITE" id="PS51918"/>
    </source>
</evidence>
<dbReference type="AlphaFoldDB" id="A0A7I8V4I3"/>
<dbReference type="InterPro" id="IPR003689">
    <property type="entry name" value="ZIP"/>
</dbReference>
<keyword evidence="3 5" id="KW-1133">Transmembrane helix</keyword>
<evidence type="ECO:0000256" key="5">
    <source>
        <dbReference type="SAM" id="Phobius"/>
    </source>
</evidence>
<dbReference type="CDD" id="cd01335">
    <property type="entry name" value="Radical_SAM"/>
    <property type="match status" value="1"/>
</dbReference>
<keyword evidence="8" id="KW-1185">Reference proteome</keyword>
<dbReference type="GO" id="GO:0006882">
    <property type="term" value="P:intracellular zinc ion homeostasis"/>
    <property type="evidence" value="ECO:0007669"/>
    <property type="project" value="TreeGrafter"/>
</dbReference>
<dbReference type="OrthoDB" id="200954at2759"/>
<dbReference type="PANTHER" id="PTHR16950:SF16">
    <property type="entry name" value="ZINC TRANSPORTER ZIP13"/>
    <property type="match status" value="1"/>
</dbReference>
<accession>A0A7I8V4I3</accession>
<dbReference type="GO" id="GO:0051536">
    <property type="term" value="F:iron-sulfur cluster binding"/>
    <property type="evidence" value="ECO:0007669"/>
    <property type="project" value="InterPro"/>
</dbReference>
<keyword evidence="4 5" id="KW-0472">Membrane</keyword>
<evidence type="ECO:0000256" key="1">
    <source>
        <dbReference type="ARBA" id="ARBA00004141"/>
    </source>
</evidence>
<evidence type="ECO:0000313" key="8">
    <source>
        <dbReference type="Proteomes" id="UP000549394"/>
    </source>
</evidence>
<dbReference type="Gene3D" id="3.30.750.200">
    <property type="match status" value="1"/>
</dbReference>
<feature type="transmembrane region" description="Helical" evidence="5">
    <location>
        <begin position="80"/>
        <end position="98"/>
    </location>
</feature>
<reference evidence="7 8" key="1">
    <citation type="submission" date="2020-08" db="EMBL/GenBank/DDBJ databases">
        <authorList>
            <person name="Hejnol A."/>
        </authorList>
    </citation>
    <scope>NUCLEOTIDE SEQUENCE [LARGE SCALE GENOMIC DNA]</scope>
</reference>
<feature type="transmembrane region" description="Helical" evidence="5">
    <location>
        <begin position="328"/>
        <end position="348"/>
    </location>
</feature>
<dbReference type="Pfam" id="PF02535">
    <property type="entry name" value="Zip"/>
    <property type="match status" value="1"/>
</dbReference>
<keyword evidence="2 5" id="KW-0812">Transmembrane</keyword>
<evidence type="ECO:0000256" key="4">
    <source>
        <dbReference type="ARBA" id="ARBA00023136"/>
    </source>
</evidence>